<dbReference type="OMA" id="WHRGIAP"/>
<comment type="function">
    <text evidence="1 7">May be involved in both secretory and endocytic intracellular trafficking in the endosomal/prevacuolar compartments.</text>
</comment>
<protein>
    <recommendedName>
        <fullName evidence="7">PRA1 family protein</fullName>
    </recommendedName>
</protein>
<keyword evidence="5 7" id="KW-1133">Transmembrane helix</keyword>
<accession>A0A4U6VA03</accession>
<gene>
    <name evidence="9" type="ORF">SEVIR_3G116400v2</name>
</gene>
<reference evidence="9" key="1">
    <citation type="submission" date="2019-03" db="EMBL/GenBank/DDBJ databases">
        <title>WGS assembly of Setaria viridis.</title>
        <authorList>
            <person name="Huang P."/>
            <person name="Jenkins J."/>
            <person name="Grimwood J."/>
            <person name="Barry K."/>
            <person name="Healey A."/>
            <person name="Mamidi S."/>
            <person name="Sreedasyam A."/>
            <person name="Shu S."/>
            <person name="Feldman M."/>
            <person name="Wu J."/>
            <person name="Yu Y."/>
            <person name="Chen C."/>
            <person name="Johnson J."/>
            <person name="Rokhsar D."/>
            <person name="Baxter I."/>
            <person name="Schmutz J."/>
            <person name="Brutnell T."/>
            <person name="Kellogg E."/>
        </authorList>
    </citation>
    <scope>NUCLEOTIDE SEQUENCE [LARGE SCALE GENOMIC DNA]</scope>
</reference>
<sequence length="200" mass="21341">MSKYGTIPAASSTPPAPPEGSCTVPDSTSRAERPGRRASAAFAALRPWRELTDPRALSVPAGRSDARRRARANLARFAANYKLTFLAVVSVSLLWQWRRWRSICLPALYLSVCLNDLSSKAFPLFLILALFQLVVTGSAASVLVALPVGLLLVGAHAVLHYCPAEDGTVDEEVGSIVWHRGIAPCDAPTAVSQQTSVGCS</sequence>
<evidence type="ECO:0000256" key="4">
    <source>
        <dbReference type="ARBA" id="ARBA00022692"/>
    </source>
</evidence>
<dbReference type="AlphaFoldDB" id="A0A4U6VA03"/>
<dbReference type="InterPro" id="IPR004895">
    <property type="entry name" value="Prenylated_rab_accept_PRA1"/>
</dbReference>
<evidence type="ECO:0000313" key="9">
    <source>
        <dbReference type="EMBL" id="TKW25392.1"/>
    </source>
</evidence>
<keyword evidence="4 7" id="KW-0812">Transmembrane</keyword>
<dbReference type="EMBL" id="CM016554">
    <property type="protein sequence ID" value="TKW25392.1"/>
    <property type="molecule type" value="Genomic_DNA"/>
</dbReference>
<keyword evidence="10" id="KW-1185">Reference proteome</keyword>
<proteinExistence type="inferred from homology"/>
<evidence type="ECO:0000256" key="5">
    <source>
        <dbReference type="ARBA" id="ARBA00022989"/>
    </source>
</evidence>
<feature type="transmembrane region" description="Helical" evidence="7">
    <location>
        <begin position="124"/>
        <end position="153"/>
    </location>
</feature>
<dbReference type="Proteomes" id="UP000298652">
    <property type="component" value="Chromosome 3"/>
</dbReference>
<comment type="subcellular location">
    <subcellularLocation>
        <location evidence="2 7">Membrane</location>
        <topology evidence="2 7">Multi-pass membrane protein</topology>
    </subcellularLocation>
</comment>
<evidence type="ECO:0000256" key="1">
    <source>
        <dbReference type="ARBA" id="ARBA00002501"/>
    </source>
</evidence>
<dbReference type="PANTHER" id="PTHR19317">
    <property type="entry name" value="PRENYLATED RAB ACCEPTOR 1-RELATED"/>
    <property type="match status" value="1"/>
</dbReference>
<evidence type="ECO:0000256" key="7">
    <source>
        <dbReference type="RuleBase" id="RU363107"/>
    </source>
</evidence>
<evidence type="ECO:0000256" key="3">
    <source>
        <dbReference type="ARBA" id="ARBA00006483"/>
    </source>
</evidence>
<dbReference type="PANTHER" id="PTHR19317:SF10">
    <property type="entry name" value="PRA1 FAMILY PROTEIN"/>
    <property type="match status" value="1"/>
</dbReference>
<dbReference type="Pfam" id="PF03208">
    <property type="entry name" value="PRA1"/>
    <property type="match status" value="1"/>
</dbReference>
<feature type="transmembrane region" description="Helical" evidence="7">
    <location>
        <begin position="77"/>
        <end position="97"/>
    </location>
</feature>
<dbReference type="GO" id="GO:0005783">
    <property type="term" value="C:endoplasmic reticulum"/>
    <property type="evidence" value="ECO:0007669"/>
    <property type="project" value="TreeGrafter"/>
</dbReference>
<evidence type="ECO:0000313" key="10">
    <source>
        <dbReference type="Proteomes" id="UP000298652"/>
    </source>
</evidence>
<keyword evidence="6 7" id="KW-0472">Membrane</keyword>
<dbReference type="GO" id="GO:0016192">
    <property type="term" value="P:vesicle-mediated transport"/>
    <property type="evidence" value="ECO:0007669"/>
    <property type="project" value="UniProtKB-ARBA"/>
</dbReference>
<dbReference type="Gramene" id="TKW25392">
    <property type="protein sequence ID" value="TKW25392"/>
    <property type="gene ID" value="SEVIR_3G116400v2"/>
</dbReference>
<comment type="similarity">
    <text evidence="3 7">Belongs to the PRA1 family.</text>
</comment>
<evidence type="ECO:0000256" key="6">
    <source>
        <dbReference type="ARBA" id="ARBA00023136"/>
    </source>
</evidence>
<keyword evidence="7" id="KW-0813">Transport</keyword>
<evidence type="ECO:0000256" key="2">
    <source>
        <dbReference type="ARBA" id="ARBA00004141"/>
    </source>
</evidence>
<name>A0A4U6VA03_SETVI</name>
<organism evidence="9 10">
    <name type="scientific">Setaria viridis</name>
    <name type="common">Green bristlegrass</name>
    <name type="synonym">Setaria italica subsp. viridis</name>
    <dbReference type="NCBI Taxonomy" id="4556"/>
    <lineage>
        <taxon>Eukaryota</taxon>
        <taxon>Viridiplantae</taxon>
        <taxon>Streptophyta</taxon>
        <taxon>Embryophyta</taxon>
        <taxon>Tracheophyta</taxon>
        <taxon>Spermatophyta</taxon>
        <taxon>Magnoliopsida</taxon>
        <taxon>Liliopsida</taxon>
        <taxon>Poales</taxon>
        <taxon>Poaceae</taxon>
        <taxon>PACMAD clade</taxon>
        <taxon>Panicoideae</taxon>
        <taxon>Panicodae</taxon>
        <taxon>Paniceae</taxon>
        <taxon>Cenchrinae</taxon>
        <taxon>Setaria</taxon>
    </lineage>
</organism>
<dbReference type="GO" id="GO:0016020">
    <property type="term" value="C:membrane"/>
    <property type="evidence" value="ECO:0007669"/>
    <property type="project" value="UniProtKB-SubCell"/>
</dbReference>
<feature type="region of interest" description="Disordered" evidence="8">
    <location>
        <begin position="1"/>
        <end position="36"/>
    </location>
</feature>
<evidence type="ECO:0000256" key="8">
    <source>
        <dbReference type="SAM" id="MobiDB-lite"/>
    </source>
</evidence>
<dbReference type="GO" id="GO:0005794">
    <property type="term" value="C:Golgi apparatus"/>
    <property type="evidence" value="ECO:0007669"/>
    <property type="project" value="TreeGrafter"/>
</dbReference>